<keyword evidence="7" id="KW-1185">Reference proteome</keyword>
<dbReference type="Gene3D" id="1.10.8.60">
    <property type="match status" value="1"/>
</dbReference>
<name>A0A5N8WEC7_9ACTN</name>
<evidence type="ECO:0000313" key="7">
    <source>
        <dbReference type="Proteomes" id="UP000326979"/>
    </source>
</evidence>
<dbReference type="EMBL" id="VJZE01000359">
    <property type="protein sequence ID" value="MPY44754.1"/>
    <property type="molecule type" value="Genomic_DNA"/>
</dbReference>
<dbReference type="InterPro" id="IPR041569">
    <property type="entry name" value="AAA_lid_3"/>
</dbReference>
<dbReference type="Pfam" id="PF17862">
    <property type="entry name" value="AAA_lid_3"/>
    <property type="match status" value="1"/>
</dbReference>
<dbReference type="RefSeq" id="WP_322724652.1">
    <property type="nucleotide sequence ID" value="NZ_BAABEQ010000084.1"/>
</dbReference>
<dbReference type="GO" id="GO:0016887">
    <property type="term" value="F:ATP hydrolysis activity"/>
    <property type="evidence" value="ECO:0007669"/>
    <property type="project" value="InterPro"/>
</dbReference>
<sequence>MTIENDIGLYLRARVPLLVLVTVEEQRALTVLDAARAARDSSADLVSWDIADGFRSAAGRSMPQAPTPEKALEKIGEMVRAAPKKRDLYVLKDFHEFWSKSPVVRRKVRNLAHELVYTGSSLVVTTPVRDVPRELSDDAVVLDLPLPDAEALRAELDRMITSTGGGIRSELTVHGMARLAQAALGLTSTQARRAFAKAIVRDQVLDDRDIGAVLAEKKAVIAASRALEFTAPEETPDDIGGLEALKRWLTLRERAFGDEAAAYGLPAPKGLALIGIPGTGKSLTAKMIGGMWQLPLLRLDVGAVFGSLVGESEERIRQALTLAETVAPCVLWVDELEKSFAVGGGGDSGTSQRVLGTLLTWMQEKTKPVFVVATANDVAALPPEMLRRGRFDEVFFLDLPTETERREILHVHLRKRRRDPGRFDTAQLARLSDGCVGAELEQAVVDAMYRAFAEDRDITTGDLAEAIGRLVPLSRSQRESIENLRAWLRDGRAQSASFAEAERAAEAQVRLELA</sequence>
<evidence type="ECO:0000256" key="4">
    <source>
        <dbReference type="ARBA" id="ARBA00040480"/>
    </source>
</evidence>
<dbReference type="AlphaFoldDB" id="A0A5N8WEC7"/>
<reference evidence="6 7" key="1">
    <citation type="submission" date="2019-07" db="EMBL/GenBank/DDBJ databases">
        <title>New species of Amycolatopsis and Streptomyces.</title>
        <authorList>
            <person name="Duangmal K."/>
            <person name="Teo W.F.A."/>
            <person name="Lipun K."/>
        </authorList>
    </citation>
    <scope>NUCLEOTIDE SEQUENCE [LARGE SCALE GENOMIC DNA]</scope>
    <source>
        <strain evidence="6 7">TISTR 2346</strain>
    </source>
</reference>
<dbReference type="InterPro" id="IPR003593">
    <property type="entry name" value="AAA+_ATPase"/>
</dbReference>
<proteinExistence type="inferred from homology"/>
<dbReference type="InterPro" id="IPR003959">
    <property type="entry name" value="ATPase_AAA_core"/>
</dbReference>
<dbReference type="InterPro" id="IPR027417">
    <property type="entry name" value="P-loop_NTPase"/>
</dbReference>
<comment type="similarity">
    <text evidence="3">Belongs to the AAA ATPase family. Highly divergent.</text>
</comment>
<dbReference type="CDD" id="cd19507">
    <property type="entry name" value="RecA-like_Ycf46-like"/>
    <property type="match status" value="1"/>
</dbReference>
<gene>
    <name evidence="6" type="ORF">FNH04_34100</name>
</gene>
<keyword evidence="1" id="KW-0547">Nucleotide-binding</keyword>
<comment type="caution">
    <text evidence="6">The sequence shown here is derived from an EMBL/GenBank/DDBJ whole genome shotgun (WGS) entry which is preliminary data.</text>
</comment>
<dbReference type="SUPFAM" id="SSF52540">
    <property type="entry name" value="P-loop containing nucleoside triphosphate hydrolases"/>
    <property type="match status" value="1"/>
</dbReference>
<dbReference type="GO" id="GO:0005524">
    <property type="term" value="F:ATP binding"/>
    <property type="evidence" value="ECO:0007669"/>
    <property type="project" value="UniProtKB-KW"/>
</dbReference>
<keyword evidence="2" id="KW-0067">ATP-binding</keyword>
<dbReference type="Gene3D" id="3.40.50.300">
    <property type="entry name" value="P-loop containing nucleotide triphosphate hydrolases"/>
    <property type="match status" value="1"/>
</dbReference>
<dbReference type="Proteomes" id="UP000326979">
    <property type="component" value="Unassembled WGS sequence"/>
</dbReference>
<dbReference type="PANTHER" id="PTHR42960">
    <property type="entry name" value="YCF46 PROTEIN"/>
    <property type="match status" value="1"/>
</dbReference>
<evidence type="ECO:0000259" key="5">
    <source>
        <dbReference type="SMART" id="SM00382"/>
    </source>
</evidence>
<dbReference type="Pfam" id="PF00004">
    <property type="entry name" value="AAA"/>
    <property type="match status" value="1"/>
</dbReference>
<evidence type="ECO:0000256" key="1">
    <source>
        <dbReference type="ARBA" id="ARBA00022741"/>
    </source>
</evidence>
<dbReference type="InterPro" id="IPR052381">
    <property type="entry name" value="AAA_domain_protein"/>
</dbReference>
<evidence type="ECO:0000256" key="3">
    <source>
        <dbReference type="ARBA" id="ARBA00038088"/>
    </source>
</evidence>
<feature type="domain" description="AAA+ ATPase" evidence="5">
    <location>
        <begin position="267"/>
        <end position="401"/>
    </location>
</feature>
<evidence type="ECO:0000313" key="6">
    <source>
        <dbReference type="EMBL" id="MPY44754.1"/>
    </source>
</evidence>
<dbReference type="SMART" id="SM00382">
    <property type="entry name" value="AAA"/>
    <property type="match status" value="1"/>
</dbReference>
<accession>A0A5N8WEC7</accession>
<protein>
    <recommendedName>
        <fullName evidence="4">Uncharacterized AAA domain-containing protein ycf46</fullName>
    </recommendedName>
</protein>
<organism evidence="6 7">
    <name type="scientific">Streptomyces phyllanthi</name>
    <dbReference type="NCBI Taxonomy" id="1803180"/>
    <lineage>
        <taxon>Bacteria</taxon>
        <taxon>Bacillati</taxon>
        <taxon>Actinomycetota</taxon>
        <taxon>Actinomycetes</taxon>
        <taxon>Kitasatosporales</taxon>
        <taxon>Streptomycetaceae</taxon>
        <taxon>Streptomyces</taxon>
    </lineage>
</organism>
<dbReference type="PANTHER" id="PTHR42960:SF1">
    <property type="entry name" value="YCF46 PROTEIN"/>
    <property type="match status" value="1"/>
</dbReference>
<evidence type="ECO:0000256" key="2">
    <source>
        <dbReference type="ARBA" id="ARBA00022840"/>
    </source>
</evidence>